<evidence type="ECO:0000259" key="3">
    <source>
        <dbReference type="PROSITE" id="PS51352"/>
    </source>
</evidence>
<keyword evidence="2" id="KW-0732">Signal</keyword>
<dbReference type="Proteomes" id="UP001499938">
    <property type="component" value="Unassembled WGS sequence"/>
</dbReference>
<dbReference type="PROSITE" id="PS51352">
    <property type="entry name" value="THIOREDOXIN_2"/>
    <property type="match status" value="1"/>
</dbReference>
<evidence type="ECO:0000256" key="2">
    <source>
        <dbReference type="SAM" id="SignalP"/>
    </source>
</evidence>
<feature type="signal peptide" evidence="2">
    <location>
        <begin position="1"/>
        <end position="26"/>
    </location>
</feature>
<reference evidence="5" key="1">
    <citation type="journal article" date="2019" name="Int. J. Syst. Evol. Microbiol.">
        <title>The Global Catalogue of Microorganisms (GCM) 10K type strain sequencing project: providing services to taxonomists for standard genome sequencing and annotation.</title>
        <authorList>
            <consortium name="The Broad Institute Genomics Platform"/>
            <consortium name="The Broad Institute Genome Sequencing Center for Infectious Disease"/>
            <person name="Wu L."/>
            <person name="Ma J."/>
        </authorList>
    </citation>
    <scope>NUCLEOTIDE SEQUENCE [LARGE SCALE GENOMIC DNA]</scope>
    <source>
        <strain evidence="5">JCM 15592</strain>
    </source>
</reference>
<dbReference type="InterPro" id="IPR013766">
    <property type="entry name" value="Thioredoxin_domain"/>
</dbReference>
<keyword evidence="5" id="KW-1185">Reference proteome</keyword>
<dbReference type="CDD" id="cd02947">
    <property type="entry name" value="TRX_family"/>
    <property type="match status" value="1"/>
</dbReference>
<evidence type="ECO:0000313" key="4">
    <source>
        <dbReference type="EMBL" id="GAA1792250.1"/>
    </source>
</evidence>
<evidence type="ECO:0000256" key="1">
    <source>
        <dbReference type="SAM" id="MobiDB-lite"/>
    </source>
</evidence>
<feature type="chain" id="PRO_5046060113" description="Thioredoxin domain-containing protein" evidence="2">
    <location>
        <begin position="27"/>
        <end position="168"/>
    </location>
</feature>
<dbReference type="EMBL" id="BAAAPO010000026">
    <property type="protein sequence ID" value="GAA1792250.1"/>
    <property type="molecule type" value="Genomic_DNA"/>
</dbReference>
<dbReference type="Pfam" id="PF00085">
    <property type="entry name" value="Thioredoxin"/>
    <property type="match status" value="1"/>
</dbReference>
<dbReference type="PROSITE" id="PS51257">
    <property type="entry name" value="PROKAR_LIPOPROTEIN"/>
    <property type="match status" value="1"/>
</dbReference>
<feature type="domain" description="Thioredoxin" evidence="3">
    <location>
        <begin position="48"/>
        <end position="168"/>
    </location>
</feature>
<proteinExistence type="predicted"/>
<accession>A0ABP4XX85</accession>
<comment type="caution">
    <text evidence="4">The sequence shown here is derived from an EMBL/GenBank/DDBJ whole genome shotgun (WGS) entry which is preliminary data.</text>
</comment>
<gene>
    <name evidence="4" type="ORF">GCM10009811_16250</name>
</gene>
<dbReference type="InterPro" id="IPR036249">
    <property type="entry name" value="Thioredoxin-like_sf"/>
</dbReference>
<organism evidence="4 5">
    <name type="scientific">Nostocoides veronense</name>
    <dbReference type="NCBI Taxonomy" id="330836"/>
    <lineage>
        <taxon>Bacteria</taxon>
        <taxon>Bacillati</taxon>
        <taxon>Actinomycetota</taxon>
        <taxon>Actinomycetes</taxon>
        <taxon>Micrococcales</taxon>
        <taxon>Intrasporangiaceae</taxon>
        <taxon>Nostocoides</taxon>
    </lineage>
</organism>
<sequence length="168" mass="17360">MSPLTSRRRGAAALAIGLALSLSACSGDQKMADSGTTSMTSSMSHSSSSAASTTSAKTMTDSMAKGAYLSLADYEKQMADRAGSTVVYFFHASWCPDCKATDAALMADGVPDGLTVVKVDYDTATDLKKKYGVTTQHTFVAVDPEGMATKKWTGSANGAAIKAMVDSA</sequence>
<evidence type="ECO:0000313" key="5">
    <source>
        <dbReference type="Proteomes" id="UP001499938"/>
    </source>
</evidence>
<dbReference type="RefSeq" id="WP_344083351.1">
    <property type="nucleotide sequence ID" value="NZ_BAAAPO010000026.1"/>
</dbReference>
<dbReference type="SUPFAM" id="SSF52833">
    <property type="entry name" value="Thioredoxin-like"/>
    <property type="match status" value="1"/>
</dbReference>
<protein>
    <recommendedName>
        <fullName evidence="3">Thioredoxin domain-containing protein</fullName>
    </recommendedName>
</protein>
<name>A0ABP4XX85_9MICO</name>
<dbReference type="Gene3D" id="3.40.30.10">
    <property type="entry name" value="Glutaredoxin"/>
    <property type="match status" value="1"/>
</dbReference>
<feature type="region of interest" description="Disordered" evidence="1">
    <location>
        <begin position="33"/>
        <end position="55"/>
    </location>
</feature>